<dbReference type="Pfam" id="PF02575">
    <property type="entry name" value="YbaB_DNA_bd"/>
    <property type="match status" value="1"/>
</dbReference>
<organism evidence="5">
    <name type="scientific">marine sediment metagenome</name>
    <dbReference type="NCBI Taxonomy" id="412755"/>
    <lineage>
        <taxon>unclassified sequences</taxon>
        <taxon>metagenomes</taxon>
        <taxon>ecological metagenomes</taxon>
    </lineage>
</organism>
<dbReference type="InterPro" id="IPR004401">
    <property type="entry name" value="YbaB/EbfC"/>
</dbReference>
<dbReference type="InterPro" id="IPR036894">
    <property type="entry name" value="YbaB-like_sf"/>
</dbReference>
<dbReference type="FunFam" id="3.30.1310.10:FF:000002">
    <property type="entry name" value="Nucleoid-associated protein IKC_06587"/>
    <property type="match status" value="1"/>
</dbReference>
<name>A0A0F8ZF09_9ZZZZ</name>
<dbReference type="GO" id="GO:0005829">
    <property type="term" value="C:cytosol"/>
    <property type="evidence" value="ECO:0007669"/>
    <property type="project" value="TreeGrafter"/>
</dbReference>
<dbReference type="SUPFAM" id="SSF82607">
    <property type="entry name" value="YbaB-like"/>
    <property type="match status" value="1"/>
</dbReference>
<dbReference type="PANTHER" id="PTHR33449:SF1">
    <property type="entry name" value="NUCLEOID-ASSOCIATED PROTEIN YBAB"/>
    <property type="match status" value="1"/>
</dbReference>
<evidence type="ECO:0000256" key="1">
    <source>
        <dbReference type="ARBA" id="ARBA00022490"/>
    </source>
</evidence>
<dbReference type="AlphaFoldDB" id="A0A0F8ZF09"/>
<dbReference type="NCBIfam" id="TIGR00103">
    <property type="entry name" value="DNA_YbaB_EbfC"/>
    <property type="match status" value="1"/>
</dbReference>
<evidence type="ECO:0000256" key="2">
    <source>
        <dbReference type="ARBA" id="ARBA00023125"/>
    </source>
</evidence>
<dbReference type="Gene3D" id="3.30.1310.10">
    <property type="entry name" value="Nucleoid-associated protein YbaB-like domain"/>
    <property type="match status" value="1"/>
</dbReference>
<evidence type="ECO:0000256" key="3">
    <source>
        <dbReference type="SAM" id="Coils"/>
    </source>
</evidence>
<proteinExistence type="inferred from homology"/>
<dbReference type="GO" id="GO:0003677">
    <property type="term" value="F:DNA binding"/>
    <property type="evidence" value="ECO:0007669"/>
    <property type="project" value="UniProtKB-KW"/>
</dbReference>
<evidence type="ECO:0008006" key="6">
    <source>
        <dbReference type="Google" id="ProtNLM"/>
    </source>
</evidence>
<reference evidence="5" key="1">
    <citation type="journal article" date="2015" name="Nature">
        <title>Complex archaea that bridge the gap between prokaryotes and eukaryotes.</title>
        <authorList>
            <person name="Spang A."/>
            <person name="Saw J.H."/>
            <person name="Jorgensen S.L."/>
            <person name="Zaremba-Niedzwiedzka K."/>
            <person name="Martijn J."/>
            <person name="Lind A.E."/>
            <person name="van Eijk R."/>
            <person name="Schleper C."/>
            <person name="Guy L."/>
            <person name="Ettema T.J."/>
        </authorList>
    </citation>
    <scope>NUCLEOTIDE SEQUENCE</scope>
</reference>
<sequence>MSKKMIGNLMREAQKMQAEMQRVQEEAKNKTVEATSGGGMVTVVANGAGEIISISIEKDAVDPDDVEMLQDLVLAAANEALRRAKDLVGDEMSKLTGGMNLPGMPDLGSLGDLLK</sequence>
<feature type="region of interest" description="Disordered" evidence="4">
    <location>
        <begin position="95"/>
        <end position="115"/>
    </location>
</feature>
<keyword evidence="2" id="KW-0238">DNA-binding</keyword>
<feature type="coiled-coil region" evidence="3">
    <location>
        <begin position="6"/>
        <end position="33"/>
    </location>
</feature>
<protein>
    <recommendedName>
        <fullName evidence="6">Nucleoid-associated protein</fullName>
    </recommendedName>
</protein>
<dbReference type="EMBL" id="LAZR01063892">
    <property type="protein sequence ID" value="KKK58606.1"/>
    <property type="molecule type" value="Genomic_DNA"/>
</dbReference>
<keyword evidence="1" id="KW-0963">Cytoplasm</keyword>
<dbReference type="HAMAP" id="MF_00274">
    <property type="entry name" value="DNA_YbaB_EbfC"/>
    <property type="match status" value="1"/>
</dbReference>
<evidence type="ECO:0000313" key="5">
    <source>
        <dbReference type="EMBL" id="KKK58606.1"/>
    </source>
</evidence>
<comment type="caution">
    <text evidence="5">The sequence shown here is derived from an EMBL/GenBank/DDBJ whole genome shotgun (WGS) entry which is preliminary data.</text>
</comment>
<dbReference type="PANTHER" id="PTHR33449">
    <property type="entry name" value="NUCLEOID-ASSOCIATED PROTEIN YBAB"/>
    <property type="match status" value="1"/>
</dbReference>
<keyword evidence="3" id="KW-0175">Coiled coil</keyword>
<evidence type="ECO:0000256" key="4">
    <source>
        <dbReference type="SAM" id="MobiDB-lite"/>
    </source>
</evidence>
<accession>A0A0F8ZF09</accession>
<dbReference type="PIRSF" id="PIRSF004555">
    <property type="entry name" value="UCP004555"/>
    <property type="match status" value="1"/>
</dbReference>
<gene>
    <name evidence="5" type="ORF">LCGC14_3042750</name>
</gene>